<reference evidence="1" key="1">
    <citation type="submission" date="2020-04" db="EMBL/GenBank/DDBJ databases">
        <authorList>
            <person name="Chiriac C."/>
            <person name="Salcher M."/>
            <person name="Ghai R."/>
            <person name="Kavagutti S V."/>
        </authorList>
    </citation>
    <scope>NUCLEOTIDE SEQUENCE</scope>
</reference>
<gene>
    <name evidence="1" type="ORF">UFOVP470_52</name>
</gene>
<organism evidence="1">
    <name type="scientific">uncultured Caudovirales phage</name>
    <dbReference type="NCBI Taxonomy" id="2100421"/>
    <lineage>
        <taxon>Viruses</taxon>
        <taxon>Duplodnaviria</taxon>
        <taxon>Heunggongvirae</taxon>
        <taxon>Uroviricota</taxon>
        <taxon>Caudoviricetes</taxon>
        <taxon>Peduoviridae</taxon>
        <taxon>Maltschvirus</taxon>
        <taxon>Maltschvirus maltsch</taxon>
    </lineage>
</organism>
<sequence>MKIAYIAIEAIVRSASVGLFQIVRFLDWAQAYQISNVICDISGALEMRADTIYHDHLAR</sequence>
<proteinExistence type="predicted"/>
<evidence type="ECO:0000313" key="1">
    <source>
        <dbReference type="EMBL" id="CAB4144701.1"/>
    </source>
</evidence>
<name>A0A6J5MES8_9CAUD</name>
<dbReference type="EMBL" id="LR796429">
    <property type="protein sequence ID" value="CAB4144701.1"/>
    <property type="molecule type" value="Genomic_DNA"/>
</dbReference>
<accession>A0A6J5MES8</accession>
<protein>
    <submittedName>
        <fullName evidence="1">Uncharacterized protein</fullName>
    </submittedName>
</protein>